<sequence length="125" mass="14573">MLTKYKPSHKKIAMGLLSYSPEQKDVKTLQETMQRYEEDDAWRLYLWKEEDMVAVAGLYMPEEGRVELRHLCVNPSFRDEGIAKKLVETLEERLQVKLHGTEETAPYLAQRQTKDEEQSGKAPSE</sequence>
<dbReference type="InterPro" id="IPR000182">
    <property type="entry name" value="GNAT_dom"/>
</dbReference>
<dbReference type="SUPFAM" id="SSF55729">
    <property type="entry name" value="Acyl-CoA N-acyltransferases (Nat)"/>
    <property type="match status" value="1"/>
</dbReference>
<dbReference type="Gene3D" id="3.40.630.30">
    <property type="match status" value="1"/>
</dbReference>
<keyword evidence="4" id="KW-1185">Reference proteome</keyword>
<feature type="region of interest" description="Disordered" evidence="1">
    <location>
        <begin position="101"/>
        <end position="125"/>
    </location>
</feature>
<evidence type="ECO:0000259" key="2">
    <source>
        <dbReference type="PROSITE" id="PS51186"/>
    </source>
</evidence>
<evidence type="ECO:0000256" key="1">
    <source>
        <dbReference type="SAM" id="MobiDB-lite"/>
    </source>
</evidence>
<feature type="domain" description="N-acetyltransferase" evidence="2">
    <location>
        <begin position="3"/>
        <end position="125"/>
    </location>
</feature>
<evidence type="ECO:0000313" key="4">
    <source>
        <dbReference type="Proteomes" id="UP000242310"/>
    </source>
</evidence>
<organism evidence="3 4">
    <name type="scientific">Salsuginibacillus halophilus</name>
    <dbReference type="NCBI Taxonomy" id="517424"/>
    <lineage>
        <taxon>Bacteria</taxon>
        <taxon>Bacillati</taxon>
        <taxon>Bacillota</taxon>
        <taxon>Bacilli</taxon>
        <taxon>Bacillales</taxon>
        <taxon>Bacillaceae</taxon>
        <taxon>Salsuginibacillus</taxon>
    </lineage>
</organism>
<dbReference type="PROSITE" id="PS51186">
    <property type="entry name" value="GNAT"/>
    <property type="match status" value="1"/>
</dbReference>
<dbReference type="CDD" id="cd04301">
    <property type="entry name" value="NAT_SF"/>
    <property type="match status" value="1"/>
</dbReference>
<accession>A0A2P8HW43</accession>
<feature type="compositionally biased region" description="Basic and acidic residues" evidence="1">
    <location>
        <begin position="112"/>
        <end position="125"/>
    </location>
</feature>
<dbReference type="RefSeq" id="WP_106587735.1">
    <property type="nucleotide sequence ID" value="NZ_PYAV01000003.1"/>
</dbReference>
<dbReference type="InterPro" id="IPR016181">
    <property type="entry name" value="Acyl_CoA_acyltransferase"/>
</dbReference>
<dbReference type="OrthoDB" id="2189687at2"/>
<proteinExistence type="predicted"/>
<dbReference type="EMBL" id="PYAV01000003">
    <property type="protein sequence ID" value="PSL50398.1"/>
    <property type="molecule type" value="Genomic_DNA"/>
</dbReference>
<comment type="caution">
    <text evidence="3">The sequence shown here is derived from an EMBL/GenBank/DDBJ whole genome shotgun (WGS) entry which is preliminary data.</text>
</comment>
<dbReference type="Pfam" id="PF00583">
    <property type="entry name" value="Acetyltransf_1"/>
    <property type="match status" value="1"/>
</dbReference>
<evidence type="ECO:0000313" key="3">
    <source>
        <dbReference type="EMBL" id="PSL50398.1"/>
    </source>
</evidence>
<dbReference type="AlphaFoldDB" id="A0A2P8HW43"/>
<dbReference type="Proteomes" id="UP000242310">
    <property type="component" value="Unassembled WGS sequence"/>
</dbReference>
<reference evidence="3 4" key="1">
    <citation type="submission" date="2018-03" db="EMBL/GenBank/DDBJ databases">
        <title>Genomic Encyclopedia of Type Strains, Phase III (KMG-III): the genomes of soil and plant-associated and newly described type strains.</title>
        <authorList>
            <person name="Whitman W."/>
        </authorList>
    </citation>
    <scope>NUCLEOTIDE SEQUENCE [LARGE SCALE GENOMIC DNA]</scope>
    <source>
        <strain evidence="3 4">CGMCC 1.07653</strain>
    </source>
</reference>
<dbReference type="GO" id="GO:0016747">
    <property type="term" value="F:acyltransferase activity, transferring groups other than amino-acyl groups"/>
    <property type="evidence" value="ECO:0007669"/>
    <property type="project" value="InterPro"/>
</dbReference>
<gene>
    <name evidence="3" type="ORF">B0H94_1039</name>
</gene>
<name>A0A2P8HW43_9BACI</name>
<protein>
    <submittedName>
        <fullName evidence="3">Riboflavin biosynthesis RibT protein</fullName>
    </submittedName>
</protein>